<evidence type="ECO:0000313" key="1">
    <source>
        <dbReference type="EMBL" id="MEI9409907.1"/>
    </source>
</evidence>
<dbReference type="RefSeq" id="WP_337106952.1">
    <property type="nucleotide sequence ID" value="NZ_JAPYKS010000009.1"/>
</dbReference>
<dbReference type="Proteomes" id="UP001387293">
    <property type="component" value="Unassembled WGS sequence"/>
</dbReference>
<dbReference type="EMBL" id="JAPYKS010000009">
    <property type="protein sequence ID" value="MEI9409907.1"/>
    <property type="molecule type" value="Genomic_DNA"/>
</dbReference>
<organism evidence="1 2">
    <name type="scientific">Mesorhizobium salmacidum</name>
    <dbReference type="NCBI Taxonomy" id="3015171"/>
    <lineage>
        <taxon>Bacteria</taxon>
        <taxon>Pseudomonadati</taxon>
        <taxon>Pseudomonadota</taxon>
        <taxon>Alphaproteobacteria</taxon>
        <taxon>Hyphomicrobiales</taxon>
        <taxon>Phyllobacteriaceae</taxon>
        <taxon>Mesorhizobium</taxon>
    </lineage>
</organism>
<evidence type="ECO:0000313" key="2">
    <source>
        <dbReference type="Proteomes" id="UP001387293"/>
    </source>
</evidence>
<dbReference type="InterPro" id="IPR010385">
    <property type="entry name" value="DUF982"/>
</dbReference>
<dbReference type="Pfam" id="PF06169">
    <property type="entry name" value="DUF982"/>
    <property type="match status" value="1"/>
</dbReference>
<name>A0ABU8KWW3_9HYPH</name>
<proteinExistence type="predicted"/>
<gene>
    <name evidence="1" type="ORF">O7A60_14140</name>
</gene>
<sequence length="80" mass="9036">MSLLWFSPNVPVRTSVGQCYNCNNVQGAITELLKWSKRGPKWQIAADLCIDALDHKVRPEIVRDAFREAAEEEGVLLPKL</sequence>
<reference evidence="1 2" key="1">
    <citation type="submission" date="2022-12" db="EMBL/GenBank/DDBJ databases">
        <authorList>
            <person name="Muema E."/>
        </authorList>
    </citation>
    <scope>NUCLEOTIDE SEQUENCE [LARGE SCALE GENOMIC DNA]</scope>
    <source>
        <strain evidence="2">1326</strain>
    </source>
</reference>
<keyword evidence="2" id="KW-1185">Reference proteome</keyword>
<protein>
    <submittedName>
        <fullName evidence="1">DUF982 domain-containing protein</fullName>
    </submittedName>
</protein>
<comment type="caution">
    <text evidence="1">The sequence shown here is derived from an EMBL/GenBank/DDBJ whole genome shotgun (WGS) entry which is preliminary data.</text>
</comment>
<dbReference type="Gene3D" id="6.10.250.730">
    <property type="match status" value="1"/>
</dbReference>
<accession>A0ABU8KWW3</accession>